<sequence>MADTVIQMRSGATEAEIQAALNKLPSGGTLVLAANETIKITNGLSIDASTRSITLDLNGSTLKQAGDSSVVWVDGRMTTGLASTIGHNAAGNVTVTYDKASNVQIGEYVKVFADDAIPNDQGASTKLGQAMKVVGIDGNKLVLEGTLLYENLYKTNIRVSEFQSGDVSIKNGTVQGDQSNPTWNDPLVSVRSTVNTHIDHVTVRDGNSMGFNFVNTVDAQLTQSAAINLTDDAKNGHYGYGAHSASSLNTTVDGFYVEKVRHGVDDNAVGLASSDVNPSKYGADIGLTARNVVANGTTSYAFSWHSEGREGSYSNSVVFNSFGVLGARGTDNSFTNVSGSGNQRGILFYEYGDGDGTRITVDNVNLKELTGYAYWNQNNATGNVLSNSTFEVASSRYIIASNSPTVSLINNVVKSGAFVLDEAITGTANDDRLLGGSGVDTISGGAGRDYIWGGTGADVLTGGAGRDRFVFLDASEAGDTITDFTAGANGDVIDLSALAFRNGWHGDLFGNGYVRYVQSGNNTLVQVDTDGGGDSFTTFATLSNVAKASLTAANISTELKVSAYADANPSTADTSTSTVTAPSTGSVSSNASTTGSVSSPSTSPVVVGPITSAPVPATSTSTLPNAFADLVGFTKLQAVANADLTGTAKNDLLLGTAGNDKLLGGLGDDVLAGGAGADYLNGGGGTNTASYANASAGLTVSLADPSKNTGDAAGDRYSQISQIVGTSFNDIITGNDSVNSLFGGAGNDTIYGLDGVDNLFGGAGNDVLDGGLKNDILDGGAGNDRLIGGDGFDQLTGGAGSDTFVLNPTFKTSFDTITDFTIGSDKIGLSGTGISSISKIAFVEGAALKATAAQATILYNQATGAILYDADGTGSAAAVKIGMVTSGLDLHLSDFIII</sequence>
<keyword evidence="2" id="KW-0964">Secreted</keyword>
<dbReference type="InterPro" id="IPR018511">
    <property type="entry name" value="Hemolysin-typ_Ca-bd_CS"/>
</dbReference>
<dbReference type="SUPFAM" id="SSF51120">
    <property type="entry name" value="beta-Roll"/>
    <property type="match status" value="3"/>
</dbReference>
<dbReference type="PANTHER" id="PTHR38340:SF1">
    <property type="entry name" value="S-LAYER PROTEIN"/>
    <property type="match status" value="1"/>
</dbReference>
<evidence type="ECO:0000256" key="3">
    <source>
        <dbReference type="SAM" id="MobiDB-lite"/>
    </source>
</evidence>
<dbReference type="GO" id="GO:0005509">
    <property type="term" value="F:calcium ion binding"/>
    <property type="evidence" value="ECO:0007669"/>
    <property type="project" value="InterPro"/>
</dbReference>
<evidence type="ECO:0000256" key="1">
    <source>
        <dbReference type="ARBA" id="ARBA00004613"/>
    </source>
</evidence>
<dbReference type="EMBL" id="JABBGM010000023">
    <property type="protein sequence ID" value="NML96248.1"/>
    <property type="molecule type" value="Genomic_DNA"/>
</dbReference>
<keyword evidence="5" id="KW-1185">Reference proteome</keyword>
<dbReference type="PANTHER" id="PTHR38340">
    <property type="entry name" value="S-LAYER PROTEIN"/>
    <property type="match status" value="1"/>
</dbReference>
<dbReference type="Gene3D" id="2.150.10.10">
    <property type="entry name" value="Serralysin-like metalloprotease, C-terminal"/>
    <property type="match status" value="3"/>
</dbReference>
<accession>A0A7Y0GCI0</accession>
<feature type="compositionally biased region" description="Low complexity" evidence="3">
    <location>
        <begin position="569"/>
        <end position="604"/>
    </location>
</feature>
<dbReference type="InterPro" id="IPR011050">
    <property type="entry name" value="Pectin_lyase_fold/virulence"/>
</dbReference>
<comment type="subcellular location">
    <subcellularLocation>
        <location evidence="1">Secreted</location>
    </subcellularLocation>
</comment>
<dbReference type="NCBIfam" id="TIGR03661">
    <property type="entry name" value="T1SS_VCA0849"/>
    <property type="match status" value="1"/>
</dbReference>
<name>A0A7Y0GCI0_9SPHN</name>
<dbReference type="RefSeq" id="WP_169495438.1">
    <property type="nucleotide sequence ID" value="NZ_JABBGM010000023.1"/>
</dbReference>
<dbReference type="Proteomes" id="UP000583556">
    <property type="component" value="Unassembled WGS sequence"/>
</dbReference>
<dbReference type="InterPro" id="IPR011049">
    <property type="entry name" value="Serralysin-like_metalloprot_C"/>
</dbReference>
<dbReference type="Pfam" id="PF00353">
    <property type="entry name" value="HemolysinCabind"/>
    <property type="match status" value="4"/>
</dbReference>
<reference evidence="4 5" key="1">
    <citation type="submission" date="2020-04" db="EMBL/GenBank/DDBJ databases">
        <title>Novosphingobium sp. TW-4 isolated from soil.</title>
        <authorList>
            <person name="Dahal R.H."/>
            <person name="Chaudhary D.K."/>
        </authorList>
    </citation>
    <scope>NUCLEOTIDE SEQUENCE [LARGE SCALE GENOMIC DNA]</scope>
    <source>
        <strain evidence="4 5">TW-4</strain>
    </source>
</reference>
<dbReference type="PRINTS" id="PR00313">
    <property type="entry name" value="CABNDNGRPT"/>
</dbReference>
<comment type="caution">
    <text evidence="4">The sequence shown here is derived from an EMBL/GenBank/DDBJ whole genome shotgun (WGS) entry which is preliminary data.</text>
</comment>
<dbReference type="InterPro" id="IPR001343">
    <property type="entry name" value="Hemolysn_Ca-bd"/>
</dbReference>
<evidence type="ECO:0000313" key="4">
    <source>
        <dbReference type="EMBL" id="NML96248.1"/>
    </source>
</evidence>
<evidence type="ECO:0000313" key="5">
    <source>
        <dbReference type="Proteomes" id="UP000583556"/>
    </source>
</evidence>
<evidence type="ECO:0000256" key="2">
    <source>
        <dbReference type="ARBA" id="ARBA00022525"/>
    </source>
</evidence>
<proteinExistence type="predicted"/>
<feature type="region of interest" description="Disordered" evidence="3">
    <location>
        <begin position="568"/>
        <end position="604"/>
    </location>
</feature>
<protein>
    <submittedName>
        <fullName evidence="4">Calcium-binding protein</fullName>
    </submittedName>
</protein>
<dbReference type="GO" id="GO:0005576">
    <property type="term" value="C:extracellular region"/>
    <property type="evidence" value="ECO:0007669"/>
    <property type="project" value="UniProtKB-SubCell"/>
</dbReference>
<organism evidence="4 5">
    <name type="scientific">Novosphingobium olei</name>
    <dbReference type="NCBI Taxonomy" id="2728851"/>
    <lineage>
        <taxon>Bacteria</taxon>
        <taxon>Pseudomonadati</taxon>
        <taxon>Pseudomonadota</taxon>
        <taxon>Alphaproteobacteria</taxon>
        <taxon>Sphingomonadales</taxon>
        <taxon>Sphingomonadaceae</taxon>
        <taxon>Novosphingobium</taxon>
    </lineage>
</organism>
<dbReference type="PROSITE" id="PS00330">
    <property type="entry name" value="HEMOLYSIN_CALCIUM"/>
    <property type="match status" value="7"/>
</dbReference>
<dbReference type="InterPro" id="IPR019960">
    <property type="entry name" value="T1SS_VCA0849"/>
</dbReference>
<dbReference type="InterPro" id="IPR050557">
    <property type="entry name" value="RTX_toxin/Mannuronan_C5-epim"/>
</dbReference>
<gene>
    <name evidence="4" type="ORF">HHL27_21570</name>
</gene>
<dbReference type="AlphaFoldDB" id="A0A7Y0GCI0"/>
<dbReference type="SUPFAM" id="SSF51126">
    <property type="entry name" value="Pectin lyase-like"/>
    <property type="match status" value="1"/>
</dbReference>